<dbReference type="AlphaFoldDB" id="A0AAE1KXB8"/>
<gene>
    <name evidence="1" type="ORF">Pcinc_008653</name>
</gene>
<organism evidence="1 2">
    <name type="scientific">Petrolisthes cinctipes</name>
    <name type="common">Flat porcelain crab</name>
    <dbReference type="NCBI Taxonomy" id="88211"/>
    <lineage>
        <taxon>Eukaryota</taxon>
        <taxon>Metazoa</taxon>
        <taxon>Ecdysozoa</taxon>
        <taxon>Arthropoda</taxon>
        <taxon>Crustacea</taxon>
        <taxon>Multicrustacea</taxon>
        <taxon>Malacostraca</taxon>
        <taxon>Eumalacostraca</taxon>
        <taxon>Eucarida</taxon>
        <taxon>Decapoda</taxon>
        <taxon>Pleocyemata</taxon>
        <taxon>Anomura</taxon>
        <taxon>Galatheoidea</taxon>
        <taxon>Porcellanidae</taxon>
        <taxon>Petrolisthes</taxon>
    </lineage>
</organism>
<sequence>MTRDSWCFYQRAIANNEQPQSHTNMKVKFVLPSELRQKVWGEYRRLTSDKLLSACLLGKTQNQNEHLHSRVWRYCSKYKCANKTILDFATAKAVLDYNVGYKAGNIQPQLGLQYTNIARSSLQRRDKRREMLFSPKERKKCREDCKSYASGGF</sequence>
<name>A0AAE1KXB8_PETCI</name>
<reference evidence="1" key="1">
    <citation type="submission" date="2023-10" db="EMBL/GenBank/DDBJ databases">
        <title>Genome assemblies of two species of porcelain crab, Petrolisthes cinctipes and Petrolisthes manimaculis (Anomura: Porcellanidae).</title>
        <authorList>
            <person name="Angst P."/>
        </authorList>
    </citation>
    <scope>NUCLEOTIDE SEQUENCE</scope>
    <source>
        <strain evidence="1">PB745_01</strain>
        <tissue evidence="1">Gill</tissue>
    </source>
</reference>
<accession>A0AAE1KXB8</accession>
<evidence type="ECO:0000313" key="1">
    <source>
        <dbReference type="EMBL" id="KAK3887257.1"/>
    </source>
</evidence>
<dbReference type="EMBL" id="JAWQEG010000642">
    <property type="protein sequence ID" value="KAK3887257.1"/>
    <property type="molecule type" value="Genomic_DNA"/>
</dbReference>
<dbReference type="Proteomes" id="UP001286313">
    <property type="component" value="Unassembled WGS sequence"/>
</dbReference>
<evidence type="ECO:0000313" key="2">
    <source>
        <dbReference type="Proteomes" id="UP001286313"/>
    </source>
</evidence>
<protein>
    <submittedName>
        <fullName evidence="1">Uncharacterized protein</fullName>
    </submittedName>
</protein>
<keyword evidence="2" id="KW-1185">Reference proteome</keyword>
<comment type="caution">
    <text evidence="1">The sequence shown here is derived from an EMBL/GenBank/DDBJ whole genome shotgun (WGS) entry which is preliminary data.</text>
</comment>
<proteinExistence type="predicted"/>